<organism evidence="2 3">
    <name type="scientific">Pristionchus entomophagus</name>
    <dbReference type="NCBI Taxonomy" id="358040"/>
    <lineage>
        <taxon>Eukaryota</taxon>
        <taxon>Metazoa</taxon>
        <taxon>Ecdysozoa</taxon>
        <taxon>Nematoda</taxon>
        <taxon>Chromadorea</taxon>
        <taxon>Rhabditida</taxon>
        <taxon>Rhabditina</taxon>
        <taxon>Diplogasteromorpha</taxon>
        <taxon>Diplogasteroidea</taxon>
        <taxon>Neodiplogasteridae</taxon>
        <taxon>Pristionchus</taxon>
    </lineage>
</organism>
<comment type="caution">
    <text evidence="2">The sequence shown here is derived from an EMBL/GenBank/DDBJ whole genome shotgun (WGS) entry which is preliminary data.</text>
</comment>
<sequence length="93" mass="10478">MRLCVLLAAFLVASLALTPEEEACASPLMAKLAKEPDAELKKFVTKCFKLISSGKRDDVKPIVKKFDHDKFIRFLDEYMIGDCASFRAEFEGM</sequence>
<protein>
    <submittedName>
        <fullName evidence="2">Uncharacterized protein</fullName>
    </submittedName>
</protein>
<feature type="signal peptide" evidence="1">
    <location>
        <begin position="1"/>
        <end position="16"/>
    </location>
</feature>
<gene>
    <name evidence="2" type="ORF">PENTCL1PPCAC_14793</name>
</gene>
<evidence type="ECO:0000313" key="2">
    <source>
        <dbReference type="EMBL" id="GMS92618.1"/>
    </source>
</evidence>
<name>A0AAV5TEH5_9BILA</name>
<feature type="non-terminal residue" evidence="2">
    <location>
        <position position="93"/>
    </location>
</feature>
<proteinExistence type="predicted"/>
<keyword evidence="3" id="KW-1185">Reference proteome</keyword>
<reference evidence="2" key="1">
    <citation type="submission" date="2023-10" db="EMBL/GenBank/DDBJ databases">
        <title>Genome assembly of Pristionchus species.</title>
        <authorList>
            <person name="Yoshida K."/>
            <person name="Sommer R.J."/>
        </authorList>
    </citation>
    <scope>NUCLEOTIDE SEQUENCE</scope>
    <source>
        <strain evidence="2">RS0144</strain>
    </source>
</reference>
<evidence type="ECO:0000256" key="1">
    <source>
        <dbReference type="SAM" id="SignalP"/>
    </source>
</evidence>
<evidence type="ECO:0000313" key="3">
    <source>
        <dbReference type="Proteomes" id="UP001432027"/>
    </source>
</evidence>
<keyword evidence="1" id="KW-0732">Signal</keyword>
<dbReference type="AlphaFoldDB" id="A0AAV5TEH5"/>
<dbReference type="EMBL" id="BTSX01000004">
    <property type="protein sequence ID" value="GMS92618.1"/>
    <property type="molecule type" value="Genomic_DNA"/>
</dbReference>
<accession>A0AAV5TEH5</accession>
<dbReference type="Proteomes" id="UP001432027">
    <property type="component" value="Unassembled WGS sequence"/>
</dbReference>
<feature type="chain" id="PRO_5043630105" evidence="1">
    <location>
        <begin position="17"/>
        <end position="93"/>
    </location>
</feature>